<sequence>MRKIEAVILDWAGTTVDFGSEAPVRAFAESFERFGMSPTLEEIRRPMGKLKRDHIHEMMEMPRIGSQWETLHGRKWNENDVDEIYAVSEKAIMEVLPLFTEPKPFVREAVDLLREKGIKIGSTTGYTEEMMEIVSAEAEKKGYHPDMWVTPDQVEGRGRPYPYMIFKNLEGLGIESVSSAVKIGDTAADIAEGRNAGLISVGVVEGSSVMGLSAEEYKGLSGEEKESLDSEVRKKYAQWGADYVIQNFSELEDLIFDIERNQGI</sequence>
<keyword evidence="2" id="KW-0479">Metal-binding</keyword>
<feature type="binding site" evidence="2">
    <location>
        <position position="10"/>
    </location>
    <ligand>
        <name>Mg(2+)</name>
        <dbReference type="ChEBI" id="CHEBI:18420"/>
    </ligand>
</feature>
<feature type="active site" description="Schiff-base intermediate with substrate" evidence="2">
    <location>
        <position position="51"/>
    </location>
</feature>
<dbReference type="SUPFAM" id="SSF56784">
    <property type="entry name" value="HAD-like"/>
    <property type="match status" value="1"/>
</dbReference>
<dbReference type="InterPro" id="IPR050155">
    <property type="entry name" value="HAD-like_hydrolase_sf"/>
</dbReference>
<dbReference type="SFLD" id="SFLDS00003">
    <property type="entry name" value="Haloacid_Dehalogenase"/>
    <property type="match status" value="1"/>
</dbReference>
<comment type="subunit">
    <text evidence="2">Homodimer.</text>
</comment>
<dbReference type="Pfam" id="PF00702">
    <property type="entry name" value="Hydrolase"/>
    <property type="match status" value="1"/>
</dbReference>
<evidence type="ECO:0000313" key="4">
    <source>
        <dbReference type="Proteomes" id="UP000824090"/>
    </source>
</evidence>
<dbReference type="InterPro" id="IPR036412">
    <property type="entry name" value="HAD-like_sf"/>
</dbReference>
<comment type="catalytic activity">
    <reaction evidence="2">
        <text>phosphonoacetaldehyde + H2O = acetaldehyde + phosphate + H(+)</text>
        <dbReference type="Rhea" id="RHEA:18905"/>
        <dbReference type="ChEBI" id="CHEBI:15343"/>
        <dbReference type="ChEBI" id="CHEBI:15377"/>
        <dbReference type="ChEBI" id="CHEBI:15378"/>
        <dbReference type="ChEBI" id="CHEBI:43474"/>
        <dbReference type="ChEBI" id="CHEBI:58383"/>
        <dbReference type="EC" id="3.11.1.1"/>
    </reaction>
</comment>
<comment type="function">
    <text evidence="2">Involved in phosphonate degradation.</text>
</comment>
<dbReference type="PANTHER" id="PTHR43434:SF19">
    <property type="entry name" value="PHOSPHONOACETALDEHYDE HYDROLASE"/>
    <property type="match status" value="1"/>
</dbReference>
<reference evidence="3" key="1">
    <citation type="submission" date="2020-10" db="EMBL/GenBank/DDBJ databases">
        <authorList>
            <person name="Gilroy R."/>
        </authorList>
    </citation>
    <scope>NUCLEOTIDE SEQUENCE</scope>
    <source>
        <strain evidence="3">ChiHcec3-6078</strain>
    </source>
</reference>
<dbReference type="GO" id="GO:0050194">
    <property type="term" value="F:phosphonoacetaldehyde hydrolase activity"/>
    <property type="evidence" value="ECO:0007669"/>
    <property type="project" value="UniProtKB-UniRule"/>
</dbReference>
<protein>
    <recommendedName>
        <fullName evidence="2">Phosphonoacetaldehyde hydrolase</fullName>
        <shortName evidence="2">Phosphonatase</shortName>
        <ecNumber evidence="2">3.11.1.1</ecNumber>
    </recommendedName>
    <alternativeName>
        <fullName evidence="2">Phosphonoacetaldehyde phosphonohydrolase</fullName>
    </alternativeName>
</protein>
<dbReference type="NCBIfam" id="TIGR01549">
    <property type="entry name" value="HAD-SF-IA-v1"/>
    <property type="match status" value="1"/>
</dbReference>
<evidence type="ECO:0000313" key="3">
    <source>
        <dbReference type="EMBL" id="HIU25079.1"/>
    </source>
</evidence>
<comment type="similarity">
    <text evidence="2">Belongs to the HAD-like hydrolase superfamily. PhnX family.</text>
</comment>
<dbReference type="InterPro" id="IPR006323">
    <property type="entry name" value="Phosphonoacetald_hydro"/>
</dbReference>
<dbReference type="InterPro" id="IPR023198">
    <property type="entry name" value="PGP-like_dom2"/>
</dbReference>
<evidence type="ECO:0000256" key="1">
    <source>
        <dbReference type="ARBA" id="ARBA00023270"/>
    </source>
</evidence>
<accession>A0A9D1HZ78</accession>
<reference evidence="3" key="2">
    <citation type="journal article" date="2021" name="PeerJ">
        <title>Extensive microbial diversity within the chicken gut microbiome revealed by metagenomics and culture.</title>
        <authorList>
            <person name="Gilroy R."/>
            <person name="Ravi A."/>
            <person name="Getino M."/>
            <person name="Pursley I."/>
            <person name="Horton D.L."/>
            <person name="Alikhan N.F."/>
            <person name="Baker D."/>
            <person name="Gharbi K."/>
            <person name="Hall N."/>
            <person name="Watson M."/>
            <person name="Adriaenssens E.M."/>
            <person name="Foster-Nyarko E."/>
            <person name="Jarju S."/>
            <person name="Secka A."/>
            <person name="Antonio M."/>
            <person name="Oren A."/>
            <person name="Chaudhuri R.R."/>
            <person name="La Ragione R."/>
            <person name="Hildebrand F."/>
            <person name="Pallen M.J."/>
        </authorList>
    </citation>
    <scope>NUCLEOTIDE SEQUENCE</scope>
    <source>
        <strain evidence="3">ChiHcec3-6078</strain>
    </source>
</reference>
<dbReference type="EMBL" id="DVMP01000023">
    <property type="protein sequence ID" value="HIU25079.1"/>
    <property type="molecule type" value="Genomic_DNA"/>
</dbReference>
<evidence type="ECO:0000256" key="2">
    <source>
        <dbReference type="HAMAP-Rule" id="MF_01375"/>
    </source>
</evidence>
<dbReference type="Gene3D" id="3.40.50.1000">
    <property type="entry name" value="HAD superfamily/HAD-like"/>
    <property type="match status" value="1"/>
</dbReference>
<dbReference type="GO" id="GO:0008967">
    <property type="term" value="F:phosphoglycolate phosphatase activity"/>
    <property type="evidence" value="ECO:0007669"/>
    <property type="project" value="TreeGrafter"/>
</dbReference>
<dbReference type="NCBIfam" id="TIGR01422">
    <property type="entry name" value="phosphonatase"/>
    <property type="match status" value="1"/>
</dbReference>
<dbReference type="GO" id="GO:0019700">
    <property type="term" value="P:organic phosphonate catabolic process"/>
    <property type="evidence" value="ECO:0007669"/>
    <property type="project" value="InterPro"/>
</dbReference>
<dbReference type="PANTHER" id="PTHR43434">
    <property type="entry name" value="PHOSPHOGLYCOLATE PHOSPHATASE"/>
    <property type="match status" value="1"/>
</dbReference>
<dbReference type="InterPro" id="IPR023214">
    <property type="entry name" value="HAD_sf"/>
</dbReference>
<dbReference type="GO" id="GO:0006281">
    <property type="term" value="P:DNA repair"/>
    <property type="evidence" value="ECO:0007669"/>
    <property type="project" value="TreeGrafter"/>
</dbReference>
<organism evidence="3 4">
    <name type="scientific">Candidatus Allocopromorpha excrementigallinarum</name>
    <dbReference type="NCBI Taxonomy" id="2840742"/>
    <lineage>
        <taxon>Bacteria</taxon>
        <taxon>Bacillati</taxon>
        <taxon>Bacillota</taxon>
        <taxon>Clostridia</taxon>
        <taxon>Eubacteriales</taxon>
        <taxon>Eubacteriaceae</taxon>
        <taxon>Eubacteriaceae incertae sedis</taxon>
        <taxon>Candidatus Allocopromorpha</taxon>
    </lineage>
</organism>
<dbReference type="EC" id="3.11.1.1" evidence="2"/>
<dbReference type="AlphaFoldDB" id="A0A9D1HZ78"/>
<comment type="caution">
    <text evidence="3">The sequence shown here is derived from an EMBL/GenBank/DDBJ whole genome shotgun (WGS) entry which is preliminary data.</text>
</comment>
<dbReference type="Proteomes" id="UP000824090">
    <property type="component" value="Unassembled WGS sequence"/>
</dbReference>
<dbReference type="GO" id="GO:0005829">
    <property type="term" value="C:cytosol"/>
    <property type="evidence" value="ECO:0007669"/>
    <property type="project" value="TreeGrafter"/>
</dbReference>
<dbReference type="InterPro" id="IPR006439">
    <property type="entry name" value="HAD-SF_hydro_IA"/>
</dbReference>
<name>A0A9D1HZ78_9FIRM</name>
<keyword evidence="2" id="KW-0460">Magnesium</keyword>
<keyword evidence="2 3" id="KW-0378">Hydrolase</keyword>
<dbReference type="SFLD" id="SFLDG01135">
    <property type="entry name" value="C1.5.6:_HAD__Beta-PGM__Phospha"/>
    <property type="match status" value="1"/>
</dbReference>
<dbReference type="HAMAP" id="MF_01375">
    <property type="entry name" value="PhnX"/>
    <property type="match status" value="1"/>
</dbReference>
<dbReference type="SFLD" id="SFLDG01129">
    <property type="entry name" value="C1.5:_HAD__Beta-PGM__Phosphata"/>
    <property type="match status" value="1"/>
</dbReference>
<dbReference type="Gene3D" id="1.10.150.240">
    <property type="entry name" value="Putative phosphatase, domain 2"/>
    <property type="match status" value="1"/>
</dbReference>
<feature type="binding site" evidence="2">
    <location>
        <position position="12"/>
    </location>
    <ligand>
        <name>Mg(2+)</name>
        <dbReference type="ChEBI" id="CHEBI:18420"/>
    </ligand>
</feature>
<comment type="cofactor">
    <cofactor evidence="2">
        <name>Mg(2+)</name>
        <dbReference type="ChEBI" id="CHEBI:18420"/>
    </cofactor>
    <text evidence="2">Binds 1 Mg(2+) ion per subunit.</text>
</comment>
<gene>
    <name evidence="2" type="primary">phnX</name>
    <name evidence="3" type="ORF">IAC50_01090</name>
</gene>
<feature type="active site" description="Nucleophile" evidence="2">
    <location>
        <position position="10"/>
    </location>
</feature>
<keyword evidence="1 2" id="KW-0704">Schiff base</keyword>
<feature type="binding site" evidence="2">
    <location>
        <position position="185"/>
    </location>
    <ligand>
        <name>Mg(2+)</name>
        <dbReference type="ChEBI" id="CHEBI:18420"/>
    </ligand>
</feature>
<proteinExistence type="inferred from homology"/>
<dbReference type="GO" id="GO:0000287">
    <property type="term" value="F:magnesium ion binding"/>
    <property type="evidence" value="ECO:0007669"/>
    <property type="project" value="UniProtKB-UniRule"/>
</dbReference>